<dbReference type="InterPro" id="IPR006292">
    <property type="entry name" value="RNase_D"/>
</dbReference>
<dbReference type="Pfam" id="PF00570">
    <property type="entry name" value="HRDC"/>
    <property type="match status" value="1"/>
</dbReference>
<keyword evidence="2 6" id="KW-0819">tRNA processing</keyword>
<proteinExistence type="inferred from homology"/>
<dbReference type="PANTHER" id="PTHR47649:SF1">
    <property type="entry name" value="RIBONUCLEASE D"/>
    <property type="match status" value="1"/>
</dbReference>
<dbReference type="PANTHER" id="PTHR47649">
    <property type="entry name" value="RIBONUCLEASE D"/>
    <property type="match status" value="1"/>
</dbReference>
<dbReference type="SUPFAM" id="SSF53098">
    <property type="entry name" value="Ribonuclease H-like"/>
    <property type="match status" value="1"/>
</dbReference>
<dbReference type="Proteomes" id="UP001231616">
    <property type="component" value="Unassembled WGS sequence"/>
</dbReference>
<evidence type="ECO:0000256" key="5">
    <source>
        <dbReference type="ARBA" id="ARBA00022839"/>
    </source>
</evidence>
<keyword evidence="1 6" id="KW-0963">Cytoplasm</keyword>
<evidence type="ECO:0000256" key="6">
    <source>
        <dbReference type="HAMAP-Rule" id="MF_01899"/>
    </source>
</evidence>
<dbReference type="Gene3D" id="3.30.420.10">
    <property type="entry name" value="Ribonuclease H-like superfamily/Ribonuclease H"/>
    <property type="match status" value="1"/>
</dbReference>
<feature type="domain" description="HRDC" evidence="7">
    <location>
        <begin position="208"/>
        <end position="288"/>
    </location>
</feature>
<dbReference type="SUPFAM" id="SSF47819">
    <property type="entry name" value="HRDC-like"/>
    <property type="match status" value="2"/>
</dbReference>
<evidence type="ECO:0000259" key="7">
    <source>
        <dbReference type="PROSITE" id="PS50967"/>
    </source>
</evidence>
<comment type="cofactor">
    <cofactor evidence="6">
        <name>a divalent metal cation</name>
        <dbReference type="ChEBI" id="CHEBI:60240"/>
    </cofactor>
</comment>
<comment type="catalytic activity">
    <reaction evidence="6">
        <text>Exonucleolytic cleavage that removes extra residues from the 3'-terminus of tRNA to produce 5'-mononucleotides.</text>
        <dbReference type="EC" id="3.1.13.5"/>
    </reaction>
</comment>
<keyword evidence="3 6" id="KW-0540">Nuclease</keyword>
<dbReference type="Pfam" id="PF01612">
    <property type="entry name" value="DNA_pol_A_exo1"/>
    <property type="match status" value="1"/>
</dbReference>
<dbReference type="InterPro" id="IPR002121">
    <property type="entry name" value="HRDC_dom"/>
</dbReference>
<dbReference type="InterPro" id="IPR010997">
    <property type="entry name" value="HRDC-like_sf"/>
</dbReference>
<dbReference type="InterPro" id="IPR012337">
    <property type="entry name" value="RNaseH-like_sf"/>
</dbReference>
<evidence type="ECO:0000313" key="8">
    <source>
        <dbReference type="EMBL" id="MDP4534668.1"/>
    </source>
</evidence>
<comment type="caution">
    <text evidence="8">The sequence shown here is derived from an EMBL/GenBank/DDBJ whole genome shotgun (WGS) entry which is preliminary data.</text>
</comment>
<evidence type="ECO:0000256" key="3">
    <source>
        <dbReference type="ARBA" id="ARBA00022722"/>
    </source>
</evidence>
<keyword evidence="9" id="KW-1185">Reference proteome</keyword>
<evidence type="ECO:0000256" key="1">
    <source>
        <dbReference type="ARBA" id="ARBA00022490"/>
    </source>
</evidence>
<dbReference type="EC" id="3.1.13.5" evidence="6"/>
<dbReference type="InterPro" id="IPR036397">
    <property type="entry name" value="RNaseH_sf"/>
</dbReference>
<sequence length="386" mass="44518">MIPFINDNQSLQRYCLQASSQKVLMLDTEFIRQSTLVPKLGLIQLYDGEQLALVDPLTISDWLPFQQLLANPNVVKVMHACMEDIEALATIGVELIRPLIDTQMAALVLGMGASVGFAALVERFTGEQLDKGESRTNWLARPLRDAQLQYAANDVLYLLPVYQHLMQQLSPERVELLQLESEQLMLRRSMQWPDHLRFIDIKNSWQLSPRALAVLQRLTEWRIQYARSKDLALTFIFKDAQLFELAKRSPGTMSQLLAIRDLPERELRRHGSHILALIEQAVDGETSEWPHPFYDAEHFPGYREAMSHIRQAVQRAAESEGVPAELLATKRQQTELLNWCWRVSPEVRAELPEPELLRGWRRDLLQRYLPWSERLGIRKPSKPTSV</sequence>
<accession>A0ABT9GUL6</accession>
<name>A0ABT9GUL6_9GAMM</name>
<dbReference type="InterPro" id="IPR002562">
    <property type="entry name" value="3'-5'_exonuclease_dom"/>
</dbReference>
<dbReference type="Gene3D" id="1.10.150.80">
    <property type="entry name" value="HRDC domain"/>
    <property type="match status" value="2"/>
</dbReference>
<dbReference type="InterPro" id="IPR048579">
    <property type="entry name" value="RNAseD_HRDC_C"/>
</dbReference>
<dbReference type="RefSeq" id="WP_305891938.1">
    <property type="nucleotide sequence ID" value="NZ_JAUZVZ010000001.1"/>
</dbReference>
<comment type="similarity">
    <text evidence="6">Belongs to the RNase D family.</text>
</comment>
<comment type="subcellular location">
    <subcellularLocation>
        <location evidence="6">Cytoplasm</location>
    </subcellularLocation>
</comment>
<gene>
    <name evidence="6 8" type="primary">rnd</name>
    <name evidence="8" type="ORF">Q3O60_00460</name>
</gene>
<dbReference type="CDD" id="cd06142">
    <property type="entry name" value="RNaseD_exo"/>
    <property type="match status" value="1"/>
</dbReference>
<dbReference type="InterPro" id="IPR051086">
    <property type="entry name" value="RNase_D-like"/>
</dbReference>
<dbReference type="NCBIfam" id="TIGR01388">
    <property type="entry name" value="rnd"/>
    <property type="match status" value="1"/>
</dbReference>
<dbReference type="SMART" id="SM00474">
    <property type="entry name" value="35EXOc"/>
    <property type="match status" value="1"/>
</dbReference>
<dbReference type="PROSITE" id="PS50967">
    <property type="entry name" value="HRDC"/>
    <property type="match status" value="1"/>
</dbReference>
<reference evidence="8 9" key="1">
    <citation type="submission" date="2023-08" db="EMBL/GenBank/DDBJ databases">
        <authorList>
            <person name="Joshi A."/>
            <person name="Thite S."/>
        </authorList>
    </citation>
    <scope>NUCLEOTIDE SEQUENCE [LARGE SCALE GENOMIC DNA]</scope>
    <source>
        <strain evidence="8 9">AC40</strain>
    </source>
</reference>
<evidence type="ECO:0000313" key="9">
    <source>
        <dbReference type="Proteomes" id="UP001231616"/>
    </source>
</evidence>
<evidence type="ECO:0000256" key="4">
    <source>
        <dbReference type="ARBA" id="ARBA00022801"/>
    </source>
</evidence>
<dbReference type="InterPro" id="IPR044876">
    <property type="entry name" value="HRDC_dom_sf"/>
</dbReference>
<evidence type="ECO:0000256" key="2">
    <source>
        <dbReference type="ARBA" id="ARBA00022694"/>
    </source>
</evidence>
<keyword evidence="5 6" id="KW-0269">Exonuclease</keyword>
<protein>
    <recommendedName>
        <fullName evidence="6">Ribonuclease D</fullName>
        <shortName evidence="6">RNase D</shortName>
        <ecNumber evidence="6">3.1.13.5</ecNumber>
    </recommendedName>
</protein>
<comment type="function">
    <text evidence="6">Exonuclease involved in the 3' processing of various precursor tRNAs. Initiates hydrolysis at the 3'-terminus of an RNA molecule and releases 5'-mononucleotides.</text>
</comment>
<organism evidence="8 9">
    <name type="scientific">Alkalimonas collagenimarina</name>
    <dbReference type="NCBI Taxonomy" id="400390"/>
    <lineage>
        <taxon>Bacteria</taxon>
        <taxon>Pseudomonadati</taxon>
        <taxon>Pseudomonadota</taxon>
        <taxon>Gammaproteobacteria</taxon>
        <taxon>Alkalimonas</taxon>
    </lineage>
</organism>
<dbReference type="Pfam" id="PF21293">
    <property type="entry name" value="RNAseD_HRDC_C"/>
    <property type="match status" value="1"/>
</dbReference>
<dbReference type="SMART" id="SM00341">
    <property type="entry name" value="HRDC"/>
    <property type="match status" value="1"/>
</dbReference>
<dbReference type="HAMAP" id="MF_01899">
    <property type="entry name" value="RNase_D"/>
    <property type="match status" value="1"/>
</dbReference>
<keyword evidence="4 6" id="KW-0378">Hydrolase</keyword>
<dbReference type="GO" id="GO:0033890">
    <property type="term" value="F:ribonuclease D activity"/>
    <property type="evidence" value="ECO:0007669"/>
    <property type="project" value="UniProtKB-EC"/>
</dbReference>
<dbReference type="EMBL" id="JAUZVZ010000001">
    <property type="protein sequence ID" value="MDP4534668.1"/>
    <property type="molecule type" value="Genomic_DNA"/>
</dbReference>